<dbReference type="EMBL" id="LR796844">
    <property type="protein sequence ID" value="CAB4169607.1"/>
    <property type="molecule type" value="Genomic_DNA"/>
</dbReference>
<gene>
    <name evidence="2" type="ORF">UFOVP1305_9</name>
    <name evidence="1" type="ORF">UFOVP896_47</name>
</gene>
<accession>A0A6J5PEP8</accession>
<evidence type="ECO:0000313" key="1">
    <source>
        <dbReference type="EMBL" id="CAB4169607.1"/>
    </source>
</evidence>
<organism evidence="1">
    <name type="scientific">uncultured Caudovirales phage</name>
    <dbReference type="NCBI Taxonomy" id="2100421"/>
    <lineage>
        <taxon>Viruses</taxon>
        <taxon>Duplodnaviria</taxon>
        <taxon>Heunggongvirae</taxon>
        <taxon>Uroviricota</taxon>
        <taxon>Caudoviricetes</taxon>
        <taxon>Peduoviridae</taxon>
        <taxon>Maltschvirus</taxon>
        <taxon>Maltschvirus maltsch</taxon>
    </lineage>
</organism>
<evidence type="ECO:0000313" key="2">
    <source>
        <dbReference type="EMBL" id="CAB4197360.1"/>
    </source>
</evidence>
<sequence length="76" mass="8603">MSNLPPGCFEHHLPGYNDDEVTLNRECDADDCEFEGKVEGIMTSDRRGRAARSATFYWTCPTCQVEHEEDCGDDND</sequence>
<reference evidence="1" key="1">
    <citation type="submission" date="2020-05" db="EMBL/GenBank/DDBJ databases">
        <authorList>
            <person name="Chiriac C."/>
            <person name="Salcher M."/>
            <person name="Ghai R."/>
            <person name="Kavagutti S V."/>
        </authorList>
    </citation>
    <scope>NUCLEOTIDE SEQUENCE</scope>
</reference>
<proteinExistence type="predicted"/>
<protein>
    <submittedName>
        <fullName evidence="1">Uncharacterized protein</fullName>
    </submittedName>
</protein>
<dbReference type="EMBL" id="LR797254">
    <property type="protein sequence ID" value="CAB4197360.1"/>
    <property type="molecule type" value="Genomic_DNA"/>
</dbReference>
<name>A0A6J5PEP8_9CAUD</name>